<feature type="domain" description="Exonuclease" evidence="3">
    <location>
        <begin position="8"/>
        <end position="189"/>
    </location>
</feature>
<keyword evidence="4" id="KW-0548">Nucleotidyltransferase</keyword>
<dbReference type="InterPro" id="IPR012337">
    <property type="entry name" value="RNaseH-like_sf"/>
</dbReference>
<evidence type="ECO:0000256" key="1">
    <source>
        <dbReference type="ARBA" id="ARBA00022722"/>
    </source>
</evidence>
<keyword evidence="2" id="KW-0378">Hydrolase</keyword>
<dbReference type="GO" id="GO:0004527">
    <property type="term" value="F:exonuclease activity"/>
    <property type="evidence" value="ECO:0007669"/>
    <property type="project" value="UniProtKB-KW"/>
</dbReference>
<keyword evidence="1" id="KW-0540">Nuclease</keyword>
<dbReference type="RefSeq" id="WP_307107558.1">
    <property type="nucleotide sequence ID" value="NZ_JAUTAS010000001.1"/>
</dbReference>
<dbReference type="SUPFAM" id="SSF53098">
    <property type="entry name" value="Ribonuclease H-like"/>
    <property type="match status" value="1"/>
</dbReference>
<evidence type="ECO:0000313" key="4">
    <source>
        <dbReference type="EMBL" id="MDQ1110047.1"/>
    </source>
</evidence>
<accession>A0AAP5ALA7</accession>
<dbReference type="InterPro" id="IPR013520">
    <property type="entry name" value="Ribonucl_H"/>
</dbReference>
<dbReference type="GO" id="GO:0003676">
    <property type="term" value="F:nucleic acid binding"/>
    <property type="evidence" value="ECO:0007669"/>
    <property type="project" value="InterPro"/>
</dbReference>
<dbReference type="GO" id="GO:0003887">
    <property type="term" value="F:DNA-directed DNA polymerase activity"/>
    <property type="evidence" value="ECO:0007669"/>
    <property type="project" value="UniProtKB-EC"/>
</dbReference>
<evidence type="ECO:0000313" key="5">
    <source>
        <dbReference type="Proteomes" id="UP001226084"/>
    </source>
</evidence>
<dbReference type="SMART" id="SM00479">
    <property type="entry name" value="EXOIII"/>
    <property type="match status" value="1"/>
</dbReference>
<dbReference type="Proteomes" id="UP001226084">
    <property type="component" value="Unassembled WGS sequence"/>
</dbReference>
<name>A0AAP5ALA7_9GAMM</name>
<keyword evidence="4" id="KW-0808">Transferase</keyword>
<organism evidence="4 5">
    <name type="scientific">Stenotrophomonas rhizophila</name>
    <dbReference type="NCBI Taxonomy" id="216778"/>
    <lineage>
        <taxon>Bacteria</taxon>
        <taxon>Pseudomonadati</taxon>
        <taxon>Pseudomonadota</taxon>
        <taxon>Gammaproteobacteria</taxon>
        <taxon>Lysobacterales</taxon>
        <taxon>Lysobacteraceae</taxon>
        <taxon>Stenotrophomonas</taxon>
    </lineage>
</organism>
<comment type="caution">
    <text evidence="4">The sequence shown here is derived from an EMBL/GenBank/DDBJ whole genome shotgun (WGS) entry which is preliminary data.</text>
</comment>
<keyword evidence="2" id="KW-0269">Exonuclease</keyword>
<reference evidence="4" key="1">
    <citation type="submission" date="2023-07" db="EMBL/GenBank/DDBJ databases">
        <title>Functional and genomic diversity of the sorghum phyllosphere microbiome.</title>
        <authorList>
            <person name="Shade A."/>
        </authorList>
    </citation>
    <scope>NUCLEOTIDE SEQUENCE</scope>
    <source>
        <strain evidence="4">SORGH_AS_0457</strain>
    </source>
</reference>
<proteinExistence type="predicted"/>
<dbReference type="CDD" id="cd06127">
    <property type="entry name" value="DEDDh"/>
    <property type="match status" value="1"/>
</dbReference>
<dbReference type="Gene3D" id="3.30.420.10">
    <property type="entry name" value="Ribonuclease H-like superfamily/Ribonuclease H"/>
    <property type="match status" value="1"/>
</dbReference>
<dbReference type="EC" id="2.7.7.7" evidence="4"/>
<dbReference type="AlphaFoldDB" id="A0AAP5ALA7"/>
<evidence type="ECO:0000259" key="3">
    <source>
        <dbReference type="SMART" id="SM00479"/>
    </source>
</evidence>
<protein>
    <submittedName>
        <fullName evidence="4">DNA polymerase-3 subunit epsilon</fullName>
        <ecNumber evidence="4">2.7.7.7</ecNumber>
    </submittedName>
</protein>
<sequence>MRADLLRRLVVVDTETTGTNLFEHNIVSYAFAPLCNDSVLEGFVDDKVDSVWEDAAKSFFANYEAKWRRHRKTAAAAVNEIEHYLKSISAGGDLLMVGHNVAFDRYFLEKLARGAGRSGIRGLSHRTIDTHSMLATLCVMGKVPESATSSSGAFAYYGIAPDPESRHTALGDALATRKLFRLILSDFGLALSDE</sequence>
<gene>
    <name evidence="4" type="ORF">QE424_003206</name>
</gene>
<dbReference type="EMBL" id="JAUTAS010000001">
    <property type="protein sequence ID" value="MDQ1110047.1"/>
    <property type="molecule type" value="Genomic_DNA"/>
</dbReference>
<dbReference type="InterPro" id="IPR036397">
    <property type="entry name" value="RNaseH_sf"/>
</dbReference>
<evidence type="ECO:0000256" key="2">
    <source>
        <dbReference type="ARBA" id="ARBA00022839"/>
    </source>
</evidence>